<keyword evidence="3" id="KW-0805">Transcription regulation</keyword>
<keyword evidence="4" id="KW-0238">DNA-binding</keyword>
<dbReference type="InterPro" id="IPR036388">
    <property type="entry name" value="WH-like_DNA-bd_sf"/>
</dbReference>
<sequence>MLLTVTGTGPRSRARALAAALRAAVRDGTLPAGTRLPPSRELAADLRLSRGVVTEVYGQLLAEGYLTARQGAGTWVAELPGAVTVPPPAPPPRPHSGPPPTDFRPGLPDLSLFPRAAWSAAQRQALAQLPDAALDYPDPRGLPRLREELARLLARRRGVAVHPDGIVVCAGVSQALTLLARVLHARGHRRIAVEDPGSPPQAPLFAAAGLKTVGVPVDGEGVDVAALRATGVRAVVVTPAHQFPHGVVLSAARRSELLDWARSCGGLVVEDDYDGEFRYDRAPVGALQGLAPDQVAYTGSVSKLLAPALRLGWVVPPPALLEELVEAKRTADLGTSVPDQAALAAFAAGGRLDRQLRLCQRAYRARRDVLVAELTAAFPGLRVSGIAAGLHVIAEFPAAAGPRARLERAAAEAGVRLRHLDEYAISKGAPSLRLRYVLGYAHLREPVLRAGVRALAARL</sequence>
<accession>A0ABW1FW46</accession>
<dbReference type="PANTHER" id="PTHR46577">
    <property type="entry name" value="HTH-TYPE TRANSCRIPTIONAL REGULATORY PROTEIN GABR"/>
    <property type="match status" value="1"/>
</dbReference>
<evidence type="ECO:0000256" key="1">
    <source>
        <dbReference type="ARBA" id="ARBA00005384"/>
    </source>
</evidence>
<dbReference type="InterPro" id="IPR000524">
    <property type="entry name" value="Tscrpt_reg_HTH_GntR"/>
</dbReference>
<dbReference type="InterPro" id="IPR015421">
    <property type="entry name" value="PyrdxlP-dep_Trfase_major"/>
</dbReference>
<dbReference type="PANTHER" id="PTHR46577:SF1">
    <property type="entry name" value="HTH-TYPE TRANSCRIPTIONAL REGULATORY PROTEIN GABR"/>
    <property type="match status" value="1"/>
</dbReference>
<gene>
    <name evidence="7" type="ORF">ACFP3V_05520</name>
</gene>
<dbReference type="SUPFAM" id="SSF46785">
    <property type="entry name" value="Winged helix' DNA-binding domain"/>
    <property type="match status" value="1"/>
</dbReference>
<reference evidence="8" key="1">
    <citation type="journal article" date="2019" name="Int. J. Syst. Evol. Microbiol.">
        <title>The Global Catalogue of Microorganisms (GCM) 10K type strain sequencing project: providing services to taxonomists for standard genome sequencing and annotation.</title>
        <authorList>
            <consortium name="The Broad Institute Genomics Platform"/>
            <consortium name="The Broad Institute Genome Sequencing Center for Infectious Disease"/>
            <person name="Wu L."/>
            <person name="Ma J."/>
        </authorList>
    </citation>
    <scope>NUCLEOTIDE SEQUENCE [LARGE SCALE GENOMIC DNA]</scope>
    <source>
        <strain evidence="8">JCM 4816</strain>
    </source>
</reference>
<keyword evidence="8" id="KW-1185">Reference proteome</keyword>
<dbReference type="Proteomes" id="UP001596174">
    <property type="component" value="Unassembled WGS sequence"/>
</dbReference>
<dbReference type="Gene3D" id="3.40.640.10">
    <property type="entry name" value="Type I PLP-dependent aspartate aminotransferase-like (Major domain)"/>
    <property type="match status" value="1"/>
</dbReference>
<dbReference type="EMBL" id="JBHSQJ010000016">
    <property type="protein sequence ID" value="MFC5906676.1"/>
    <property type="molecule type" value="Genomic_DNA"/>
</dbReference>
<evidence type="ECO:0000256" key="3">
    <source>
        <dbReference type="ARBA" id="ARBA00023015"/>
    </source>
</evidence>
<evidence type="ECO:0000313" key="8">
    <source>
        <dbReference type="Proteomes" id="UP001596174"/>
    </source>
</evidence>
<comment type="similarity">
    <text evidence="1">In the C-terminal section; belongs to the class-I pyridoxal-phosphate-dependent aminotransferase family.</text>
</comment>
<evidence type="ECO:0000259" key="6">
    <source>
        <dbReference type="PROSITE" id="PS50949"/>
    </source>
</evidence>
<evidence type="ECO:0000256" key="2">
    <source>
        <dbReference type="ARBA" id="ARBA00022898"/>
    </source>
</evidence>
<evidence type="ECO:0000256" key="5">
    <source>
        <dbReference type="ARBA" id="ARBA00023163"/>
    </source>
</evidence>
<name>A0ABW1FW46_9ACTN</name>
<dbReference type="CDD" id="cd07377">
    <property type="entry name" value="WHTH_GntR"/>
    <property type="match status" value="1"/>
</dbReference>
<keyword evidence="5" id="KW-0804">Transcription</keyword>
<dbReference type="InterPro" id="IPR036390">
    <property type="entry name" value="WH_DNA-bd_sf"/>
</dbReference>
<dbReference type="Pfam" id="PF00392">
    <property type="entry name" value="GntR"/>
    <property type="match status" value="1"/>
</dbReference>
<evidence type="ECO:0000256" key="4">
    <source>
        <dbReference type="ARBA" id="ARBA00023125"/>
    </source>
</evidence>
<dbReference type="InterPro" id="IPR015424">
    <property type="entry name" value="PyrdxlP-dep_Trfase"/>
</dbReference>
<dbReference type="Pfam" id="PF00155">
    <property type="entry name" value="Aminotran_1_2"/>
    <property type="match status" value="1"/>
</dbReference>
<keyword evidence="2" id="KW-0663">Pyridoxal phosphate</keyword>
<evidence type="ECO:0000313" key="7">
    <source>
        <dbReference type="EMBL" id="MFC5906676.1"/>
    </source>
</evidence>
<protein>
    <submittedName>
        <fullName evidence="7">PLP-dependent aminotransferase family protein</fullName>
    </submittedName>
</protein>
<comment type="caution">
    <text evidence="7">The sequence shown here is derived from an EMBL/GenBank/DDBJ whole genome shotgun (WGS) entry which is preliminary data.</text>
</comment>
<dbReference type="RefSeq" id="WP_380580331.1">
    <property type="nucleotide sequence ID" value="NZ_JBHSQJ010000016.1"/>
</dbReference>
<keyword evidence="7" id="KW-0808">Transferase</keyword>
<dbReference type="GO" id="GO:0008483">
    <property type="term" value="F:transaminase activity"/>
    <property type="evidence" value="ECO:0007669"/>
    <property type="project" value="UniProtKB-KW"/>
</dbReference>
<dbReference type="InterPro" id="IPR051446">
    <property type="entry name" value="HTH_trans_reg/aminotransferase"/>
</dbReference>
<feature type="domain" description="HTH gntR-type" evidence="6">
    <location>
        <begin position="11"/>
        <end position="79"/>
    </location>
</feature>
<dbReference type="CDD" id="cd00609">
    <property type="entry name" value="AAT_like"/>
    <property type="match status" value="1"/>
</dbReference>
<keyword evidence="7" id="KW-0032">Aminotransferase</keyword>
<dbReference type="PROSITE" id="PS50949">
    <property type="entry name" value="HTH_GNTR"/>
    <property type="match status" value="1"/>
</dbReference>
<dbReference type="InterPro" id="IPR004839">
    <property type="entry name" value="Aminotransferase_I/II_large"/>
</dbReference>
<dbReference type="Gene3D" id="1.10.10.10">
    <property type="entry name" value="Winged helix-like DNA-binding domain superfamily/Winged helix DNA-binding domain"/>
    <property type="match status" value="1"/>
</dbReference>
<organism evidence="7 8">
    <name type="scientific">Streptacidiphilus monticola</name>
    <dbReference type="NCBI Taxonomy" id="2161674"/>
    <lineage>
        <taxon>Bacteria</taxon>
        <taxon>Bacillati</taxon>
        <taxon>Actinomycetota</taxon>
        <taxon>Actinomycetes</taxon>
        <taxon>Kitasatosporales</taxon>
        <taxon>Streptomycetaceae</taxon>
        <taxon>Streptacidiphilus</taxon>
    </lineage>
</organism>
<dbReference type="SMART" id="SM00345">
    <property type="entry name" value="HTH_GNTR"/>
    <property type="match status" value="1"/>
</dbReference>
<proteinExistence type="inferred from homology"/>
<dbReference type="SUPFAM" id="SSF53383">
    <property type="entry name" value="PLP-dependent transferases"/>
    <property type="match status" value="1"/>
</dbReference>